<dbReference type="Proteomes" id="UP000825072">
    <property type="component" value="Chromosome 1"/>
</dbReference>
<dbReference type="AlphaFoldDB" id="A0AAD1KNE2"/>
<evidence type="ECO:0000313" key="2">
    <source>
        <dbReference type="Proteomes" id="UP000825072"/>
    </source>
</evidence>
<accession>A0AAD1KNE2</accession>
<organism evidence="1 2">
    <name type="scientific">Cutibacterium modestum</name>
    <dbReference type="NCBI Taxonomy" id="2559073"/>
    <lineage>
        <taxon>Bacteria</taxon>
        <taxon>Bacillati</taxon>
        <taxon>Actinomycetota</taxon>
        <taxon>Actinomycetes</taxon>
        <taxon>Propionibacteriales</taxon>
        <taxon>Propionibacteriaceae</taxon>
        <taxon>Cutibacterium</taxon>
    </lineage>
</organism>
<sequence>MGRTDLGTLWDIVTGLLECVGHHWTFQNALAEPQRGVSGSPETPRISLSVHIFVQREGRSGYSKDLIPGRFLDQM</sequence>
<name>A0AAD1KNE2_9ACTN</name>
<gene>
    <name evidence="1" type="ORF">KB1_09630</name>
</gene>
<reference evidence="1" key="1">
    <citation type="submission" date="2021-06" db="EMBL/GenBank/DDBJ databases">
        <title>Genome sequence of Cutibacterium modestum strain KB17-24694.</title>
        <authorList>
            <person name="Dekio I."/>
            <person name="Asahina A."/>
            <person name="Nishida M."/>
        </authorList>
    </citation>
    <scope>NUCLEOTIDE SEQUENCE</scope>
    <source>
        <strain evidence="1">KB17-24694</strain>
    </source>
</reference>
<proteinExistence type="predicted"/>
<evidence type="ECO:0000313" key="1">
    <source>
        <dbReference type="EMBL" id="BCY24973.1"/>
    </source>
</evidence>
<dbReference type="EMBL" id="AP024747">
    <property type="protein sequence ID" value="BCY24973.1"/>
    <property type="molecule type" value="Genomic_DNA"/>
</dbReference>
<protein>
    <submittedName>
        <fullName evidence="1">Uncharacterized protein</fullName>
    </submittedName>
</protein>